<reference evidence="2 3" key="1">
    <citation type="journal article" date="2014" name="Int. J. Syst. Evol. Microbiol.">
        <title>Complete genome sequence of Corynebacterium casei LMG S-19264T (=DSM 44701T), isolated from a smear-ripened cheese.</title>
        <authorList>
            <consortium name="US DOE Joint Genome Institute (JGI-PGF)"/>
            <person name="Walter F."/>
            <person name="Albersmeier A."/>
            <person name="Kalinowski J."/>
            <person name="Ruckert C."/>
        </authorList>
    </citation>
    <scope>NUCLEOTIDE SEQUENCE [LARGE SCALE GENOMIC DNA]</scope>
    <source>
        <strain evidence="2 3">NBRC 112289</strain>
    </source>
</reference>
<keyword evidence="3" id="KW-1185">Reference proteome</keyword>
<evidence type="ECO:0000256" key="1">
    <source>
        <dbReference type="SAM" id="Phobius"/>
    </source>
</evidence>
<name>A0AA37XC67_9MICO</name>
<feature type="transmembrane region" description="Helical" evidence="1">
    <location>
        <begin position="51"/>
        <end position="71"/>
    </location>
</feature>
<evidence type="ECO:0008006" key="4">
    <source>
        <dbReference type="Google" id="ProtNLM"/>
    </source>
</evidence>
<organism evidence="2 3">
    <name type="scientific">Arenivirga flava</name>
    <dbReference type="NCBI Taxonomy" id="1930060"/>
    <lineage>
        <taxon>Bacteria</taxon>
        <taxon>Bacillati</taxon>
        <taxon>Actinomycetota</taxon>
        <taxon>Actinomycetes</taxon>
        <taxon>Micrococcales</taxon>
        <taxon>Microbacteriaceae</taxon>
        <taxon>Arenivirga</taxon>
    </lineage>
</organism>
<accession>A0AA37XC67</accession>
<sequence>MTEEQGGEQVTRLDAERTRDELAAAVDELERRLAPRELLESAKLTVRRRPIAVIGSALGVAGAIAGAIVLGRRRG</sequence>
<keyword evidence="1" id="KW-0472">Membrane</keyword>
<protein>
    <recommendedName>
        <fullName evidence="4">DUF3618 domain-containing protein</fullName>
    </recommendedName>
</protein>
<dbReference type="InterPro" id="IPR022062">
    <property type="entry name" value="DUF3618"/>
</dbReference>
<comment type="caution">
    <text evidence="2">The sequence shown here is derived from an EMBL/GenBank/DDBJ whole genome shotgun (WGS) entry which is preliminary data.</text>
</comment>
<keyword evidence="1" id="KW-0812">Transmembrane</keyword>
<dbReference type="AlphaFoldDB" id="A0AA37XC67"/>
<evidence type="ECO:0000313" key="2">
    <source>
        <dbReference type="EMBL" id="GMA29536.1"/>
    </source>
</evidence>
<evidence type="ECO:0000313" key="3">
    <source>
        <dbReference type="Proteomes" id="UP001157160"/>
    </source>
</evidence>
<dbReference type="EMBL" id="BSUL01000001">
    <property type="protein sequence ID" value="GMA29536.1"/>
    <property type="molecule type" value="Genomic_DNA"/>
</dbReference>
<dbReference type="Pfam" id="PF12277">
    <property type="entry name" value="DUF3618"/>
    <property type="match status" value="1"/>
</dbReference>
<proteinExistence type="predicted"/>
<dbReference type="Proteomes" id="UP001157160">
    <property type="component" value="Unassembled WGS sequence"/>
</dbReference>
<gene>
    <name evidence="2" type="ORF">GCM10025874_27890</name>
</gene>
<keyword evidence="1" id="KW-1133">Transmembrane helix</keyword>
<dbReference type="RefSeq" id="WP_284233743.1">
    <property type="nucleotide sequence ID" value="NZ_BSUL01000001.1"/>
</dbReference>